<reference evidence="3" key="1">
    <citation type="journal article" date="2020" name="Stud. Mycol.">
        <title>101 Dothideomycetes genomes: a test case for predicting lifestyles and emergence of pathogens.</title>
        <authorList>
            <person name="Haridas S."/>
            <person name="Albert R."/>
            <person name="Binder M."/>
            <person name="Bloem J."/>
            <person name="Labutti K."/>
            <person name="Salamov A."/>
            <person name="Andreopoulos B."/>
            <person name="Baker S."/>
            <person name="Barry K."/>
            <person name="Bills G."/>
            <person name="Bluhm B."/>
            <person name="Cannon C."/>
            <person name="Castanera R."/>
            <person name="Culley D."/>
            <person name="Daum C."/>
            <person name="Ezra D."/>
            <person name="Gonzalez J."/>
            <person name="Henrissat B."/>
            <person name="Kuo A."/>
            <person name="Liang C."/>
            <person name="Lipzen A."/>
            <person name="Lutzoni F."/>
            <person name="Magnuson J."/>
            <person name="Mondo S."/>
            <person name="Nolan M."/>
            <person name="Ohm R."/>
            <person name="Pangilinan J."/>
            <person name="Park H.-J."/>
            <person name="Ramirez L."/>
            <person name="Alfaro M."/>
            <person name="Sun H."/>
            <person name="Tritt A."/>
            <person name="Yoshinaga Y."/>
            <person name="Zwiers L.-H."/>
            <person name="Turgeon B."/>
            <person name="Goodwin S."/>
            <person name="Spatafora J."/>
            <person name="Crous P."/>
            <person name="Grigoriev I."/>
        </authorList>
    </citation>
    <scope>NUCLEOTIDE SEQUENCE</scope>
    <source>
        <strain evidence="3">CBS 113979</strain>
    </source>
</reference>
<dbReference type="OrthoDB" id="3141857at2759"/>
<feature type="compositionally biased region" description="Basic and acidic residues" evidence="1">
    <location>
        <begin position="108"/>
        <end position="119"/>
    </location>
</feature>
<organism evidence="3 4">
    <name type="scientific">Aulographum hederae CBS 113979</name>
    <dbReference type="NCBI Taxonomy" id="1176131"/>
    <lineage>
        <taxon>Eukaryota</taxon>
        <taxon>Fungi</taxon>
        <taxon>Dikarya</taxon>
        <taxon>Ascomycota</taxon>
        <taxon>Pezizomycotina</taxon>
        <taxon>Dothideomycetes</taxon>
        <taxon>Pleosporomycetidae</taxon>
        <taxon>Aulographales</taxon>
        <taxon>Aulographaceae</taxon>
    </lineage>
</organism>
<name>A0A6G1GJG9_9PEZI</name>
<protein>
    <submittedName>
        <fullName evidence="3">Uncharacterized protein</fullName>
    </submittedName>
</protein>
<dbReference type="PANTHER" id="PTHR40466:SF1">
    <property type="entry name" value="FUNGAL PROTEIN"/>
    <property type="match status" value="1"/>
</dbReference>
<dbReference type="AlphaFoldDB" id="A0A6G1GJG9"/>
<sequence>MSSIIARSAFRASRPLYASRTLPLRATGVNAGEAAASDREAGKQAMKTGAKRDPELMVLFAVMASAFAFAGYHFANNPTSSSSEKSVSKIHGSEPWNSGGEGKYQYHPHGDTTKEKKDAPSALNVTIIPDVNLPKELHDAFNKYGKPGY</sequence>
<accession>A0A6G1GJG9</accession>
<dbReference type="InterPro" id="IPR039965">
    <property type="entry name" value="C3H7.08c"/>
</dbReference>
<keyword evidence="4" id="KW-1185">Reference proteome</keyword>
<dbReference type="Proteomes" id="UP000800041">
    <property type="component" value="Unassembled WGS sequence"/>
</dbReference>
<dbReference type="PANTHER" id="PTHR40466">
    <property type="entry name" value="EXPRESSED PROTEIN"/>
    <property type="match status" value="1"/>
</dbReference>
<proteinExistence type="predicted"/>
<dbReference type="EMBL" id="ML977214">
    <property type="protein sequence ID" value="KAF1980909.1"/>
    <property type="molecule type" value="Genomic_DNA"/>
</dbReference>
<keyword evidence="2" id="KW-1133">Transmembrane helix</keyword>
<evidence type="ECO:0000313" key="3">
    <source>
        <dbReference type="EMBL" id="KAF1980909.1"/>
    </source>
</evidence>
<evidence type="ECO:0000256" key="2">
    <source>
        <dbReference type="SAM" id="Phobius"/>
    </source>
</evidence>
<feature type="region of interest" description="Disordered" evidence="1">
    <location>
        <begin position="78"/>
        <end position="120"/>
    </location>
</feature>
<keyword evidence="2" id="KW-0812">Transmembrane</keyword>
<feature type="transmembrane region" description="Helical" evidence="2">
    <location>
        <begin position="56"/>
        <end position="75"/>
    </location>
</feature>
<gene>
    <name evidence="3" type="ORF">K402DRAFT_467921</name>
</gene>
<keyword evidence="2" id="KW-0472">Membrane</keyword>
<evidence type="ECO:0000256" key="1">
    <source>
        <dbReference type="SAM" id="MobiDB-lite"/>
    </source>
</evidence>
<evidence type="ECO:0000313" key="4">
    <source>
        <dbReference type="Proteomes" id="UP000800041"/>
    </source>
</evidence>